<dbReference type="CDD" id="cd02136">
    <property type="entry name" value="PnbA_NfnB-like"/>
    <property type="match status" value="1"/>
</dbReference>
<keyword evidence="5" id="KW-0560">Oxidoreductase</keyword>
<evidence type="ECO:0000256" key="4">
    <source>
        <dbReference type="ARBA" id="ARBA00022643"/>
    </source>
</evidence>
<evidence type="ECO:0000256" key="3">
    <source>
        <dbReference type="ARBA" id="ARBA00022630"/>
    </source>
</evidence>
<evidence type="ECO:0000256" key="5">
    <source>
        <dbReference type="ARBA" id="ARBA00023002"/>
    </source>
</evidence>
<organism evidence="7 8">
    <name type="scientific">Qipengyuania algicida</name>
    <dbReference type="NCBI Taxonomy" id="1836209"/>
    <lineage>
        <taxon>Bacteria</taxon>
        <taxon>Pseudomonadati</taxon>
        <taxon>Pseudomonadota</taxon>
        <taxon>Alphaproteobacteria</taxon>
        <taxon>Sphingomonadales</taxon>
        <taxon>Erythrobacteraceae</taxon>
        <taxon>Qipengyuania</taxon>
    </lineage>
</organism>
<evidence type="ECO:0000259" key="6">
    <source>
        <dbReference type="Pfam" id="PF00881"/>
    </source>
</evidence>
<dbReference type="InterPro" id="IPR000415">
    <property type="entry name" value="Nitroreductase-like"/>
</dbReference>
<sequence>MKVSEAIATRRSIRAFTDQPVDRAIVTRVLEQAQRAPSGGNVQPWNAVMLTGEPMQALFARVAGEFPKGRAALAPEYNIYPPELDGAYEARRFGVGEDMYAAMGIAREDKAQRLQWFARNFQAFGAPVLMLVHTPKYMGPPQWSDIGMWMQTVMLLLREEGLDSCPQEAWAAYSPQVREMVDIPEDHIFFCGMAIGYRDADAPVNNFPVKRAPLDEAIRWDGF</sequence>
<dbReference type="Gene3D" id="3.40.109.10">
    <property type="entry name" value="NADH Oxidase"/>
    <property type="match status" value="1"/>
</dbReference>
<keyword evidence="3" id="KW-0285">Flavoprotein</keyword>
<evidence type="ECO:0000313" key="7">
    <source>
        <dbReference type="EMBL" id="MXP28772.1"/>
    </source>
</evidence>
<evidence type="ECO:0000256" key="2">
    <source>
        <dbReference type="ARBA" id="ARBA00007118"/>
    </source>
</evidence>
<dbReference type="PANTHER" id="PTHR43673">
    <property type="entry name" value="NAD(P)H NITROREDUCTASE YDGI-RELATED"/>
    <property type="match status" value="1"/>
</dbReference>
<accession>A0A845AE49</accession>
<dbReference type="InterPro" id="IPR029479">
    <property type="entry name" value="Nitroreductase"/>
</dbReference>
<dbReference type="AlphaFoldDB" id="A0A845AE49"/>
<comment type="caution">
    <text evidence="7">The sequence shown here is derived from an EMBL/GenBank/DDBJ whole genome shotgun (WGS) entry which is preliminary data.</text>
</comment>
<protein>
    <submittedName>
        <fullName evidence="7">Nitroreductase</fullName>
    </submittedName>
</protein>
<dbReference type="RefSeq" id="WP_160753057.1">
    <property type="nucleotide sequence ID" value="NZ_WTYA01000005.1"/>
</dbReference>
<dbReference type="EMBL" id="WTYA01000005">
    <property type="protein sequence ID" value="MXP28772.1"/>
    <property type="molecule type" value="Genomic_DNA"/>
</dbReference>
<dbReference type="PANTHER" id="PTHR43673:SF2">
    <property type="entry name" value="NITROREDUCTASE"/>
    <property type="match status" value="1"/>
</dbReference>
<feature type="domain" description="Nitroreductase" evidence="6">
    <location>
        <begin position="7"/>
        <end position="197"/>
    </location>
</feature>
<dbReference type="OrthoDB" id="9802510at2"/>
<dbReference type="GO" id="GO:0016491">
    <property type="term" value="F:oxidoreductase activity"/>
    <property type="evidence" value="ECO:0007669"/>
    <property type="project" value="UniProtKB-KW"/>
</dbReference>
<name>A0A845AE49_9SPHN</name>
<keyword evidence="8" id="KW-1185">Reference proteome</keyword>
<dbReference type="SUPFAM" id="SSF55469">
    <property type="entry name" value="FMN-dependent nitroreductase-like"/>
    <property type="match status" value="1"/>
</dbReference>
<proteinExistence type="inferred from homology"/>
<gene>
    <name evidence="7" type="ORF">GRI58_08050</name>
</gene>
<dbReference type="Pfam" id="PF00881">
    <property type="entry name" value="Nitroreductase"/>
    <property type="match status" value="1"/>
</dbReference>
<comment type="similarity">
    <text evidence="2">Belongs to the nitroreductase family.</text>
</comment>
<comment type="cofactor">
    <cofactor evidence="1">
        <name>FMN</name>
        <dbReference type="ChEBI" id="CHEBI:58210"/>
    </cofactor>
</comment>
<dbReference type="Proteomes" id="UP000439780">
    <property type="component" value="Unassembled WGS sequence"/>
</dbReference>
<keyword evidence="4" id="KW-0288">FMN</keyword>
<evidence type="ECO:0000313" key="8">
    <source>
        <dbReference type="Proteomes" id="UP000439780"/>
    </source>
</evidence>
<evidence type="ECO:0000256" key="1">
    <source>
        <dbReference type="ARBA" id="ARBA00001917"/>
    </source>
</evidence>
<reference evidence="7 8" key="1">
    <citation type="submission" date="2019-12" db="EMBL/GenBank/DDBJ databases">
        <title>Genomic-based taxomic classification of the family Erythrobacteraceae.</title>
        <authorList>
            <person name="Xu L."/>
        </authorList>
    </citation>
    <scope>NUCLEOTIDE SEQUENCE [LARGE SCALE GENOMIC DNA]</scope>
    <source>
        <strain evidence="7 8">KEMB 9005-328</strain>
    </source>
</reference>